<gene>
    <name evidence="3" type="ORF">SITARA_67</name>
</gene>
<evidence type="ECO:0000256" key="1">
    <source>
        <dbReference type="ARBA" id="ARBA00022741"/>
    </source>
</evidence>
<protein>
    <recommendedName>
        <fullName evidence="2">Acb2/Tad1 hairpin domain-containing protein</fullName>
    </recommendedName>
</protein>
<dbReference type="KEGG" id="vg:26630510"/>
<reference evidence="3 4" key="1">
    <citation type="journal article" date="2015" name="Genome Announc.">
        <title>Genome Sequences of Six Paenibacillus larvae Siphoviridae Phages.</title>
        <authorList>
            <person name="Carson S."/>
            <person name="Bruff E."/>
            <person name="DeFoor W."/>
            <person name="Dums J."/>
            <person name="Groth A."/>
            <person name="Hatfield T."/>
            <person name="Iyer A."/>
            <person name="Joshi K."/>
            <person name="McAdams S."/>
            <person name="Miles D."/>
            <person name="Miller D."/>
            <person name="Oufkir A."/>
            <person name="Raynor B."/>
            <person name="Riley S."/>
            <person name="Roland S."/>
            <person name="Rozier H."/>
            <person name="Talley S."/>
            <person name="Miller E.S."/>
        </authorList>
    </citation>
    <scope>NUCLEOTIDE SEQUENCE [LARGE SCALE GENOMIC DNA]</scope>
</reference>
<sequence length="67" mass="7726">MNTQIENNFKYHAPKPEQTEKYTAIREKAKELAYLVDDLCPNSREKSLALTNLEQAVMWANAALTRN</sequence>
<dbReference type="Proteomes" id="UP000032132">
    <property type="component" value="Segment"/>
</dbReference>
<evidence type="ECO:0000259" key="2">
    <source>
        <dbReference type="Pfam" id="PF24729"/>
    </source>
</evidence>
<proteinExistence type="predicted"/>
<feature type="domain" description="Acb2/Tad1 hairpin" evidence="2">
    <location>
        <begin position="1"/>
        <end position="65"/>
    </location>
</feature>
<keyword evidence="4" id="KW-1185">Reference proteome</keyword>
<evidence type="ECO:0000313" key="4">
    <source>
        <dbReference type="Proteomes" id="UP000032132"/>
    </source>
</evidence>
<keyword evidence="1" id="KW-0547">Nucleotide-binding</keyword>
<dbReference type="EMBL" id="KP296796">
    <property type="protein sequence ID" value="AJK28055.1"/>
    <property type="molecule type" value="Genomic_DNA"/>
</dbReference>
<organism evidence="3 4">
    <name type="scientific">Paenibacillus phage Sitara</name>
    <dbReference type="NCBI Taxonomy" id="1589755"/>
    <lineage>
        <taxon>Viruses</taxon>
        <taxon>Duplodnaviria</taxon>
        <taxon>Heunggongvirae</taxon>
        <taxon>Uroviricota</taxon>
        <taxon>Caudoviricetes</taxon>
        <taxon>Fernvirus</taxon>
        <taxon>Fernvirus sitara</taxon>
    </lineage>
</organism>
<dbReference type="Pfam" id="PF24729">
    <property type="entry name" value="Acb2_Tad1_hairpin"/>
    <property type="match status" value="1"/>
</dbReference>
<accession>A0A0C5AN70</accession>
<dbReference type="OrthoDB" id="24244at10239"/>
<dbReference type="GO" id="GO:0000166">
    <property type="term" value="F:nucleotide binding"/>
    <property type="evidence" value="ECO:0007669"/>
    <property type="project" value="UniProtKB-KW"/>
</dbReference>
<dbReference type="GeneID" id="26630510"/>
<dbReference type="InterPro" id="IPR056098">
    <property type="entry name" value="Acb2/Tad1_hairpin"/>
</dbReference>
<evidence type="ECO:0000313" key="3">
    <source>
        <dbReference type="EMBL" id="AJK28055.1"/>
    </source>
</evidence>
<name>A0A0C5AN70_9CAUD</name>
<dbReference type="RefSeq" id="YP_009203512.1">
    <property type="nucleotide sequence ID" value="NC_028854.1"/>
</dbReference>